<dbReference type="Gene3D" id="3.40.50.2000">
    <property type="entry name" value="Glycogen Phosphorylase B"/>
    <property type="match status" value="1"/>
</dbReference>
<dbReference type="Proteomes" id="UP000325081">
    <property type="component" value="Unassembled WGS sequence"/>
</dbReference>
<gene>
    <name evidence="1" type="ORF">STAS_31006</name>
</gene>
<keyword evidence="1" id="KW-0808">Transferase</keyword>
<organism evidence="1 2">
    <name type="scientific">Striga asiatica</name>
    <name type="common">Asiatic witchweed</name>
    <name type="synonym">Buchnera asiatica</name>
    <dbReference type="NCBI Taxonomy" id="4170"/>
    <lineage>
        <taxon>Eukaryota</taxon>
        <taxon>Viridiplantae</taxon>
        <taxon>Streptophyta</taxon>
        <taxon>Embryophyta</taxon>
        <taxon>Tracheophyta</taxon>
        <taxon>Spermatophyta</taxon>
        <taxon>Magnoliopsida</taxon>
        <taxon>eudicotyledons</taxon>
        <taxon>Gunneridae</taxon>
        <taxon>Pentapetalae</taxon>
        <taxon>asterids</taxon>
        <taxon>lamiids</taxon>
        <taxon>Lamiales</taxon>
        <taxon>Orobanchaceae</taxon>
        <taxon>Buchnereae</taxon>
        <taxon>Striga</taxon>
    </lineage>
</organism>
<evidence type="ECO:0000313" key="2">
    <source>
        <dbReference type="Proteomes" id="UP000325081"/>
    </source>
</evidence>
<dbReference type="GO" id="GO:0016740">
    <property type="term" value="F:transferase activity"/>
    <property type="evidence" value="ECO:0007669"/>
    <property type="project" value="UniProtKB-KW"/>
</dbReference>
<proteinExistence type="predicted"/>
<accession>A0A5A7R7S7</accession>
<keyword evidence="2" id="KW-1185">Reference proteome</keyword>
<dbReference type="OrthoDB" id="5835829at2759"/>
<sequence>MEHSAEQPEQPQQQRTDGRRLILFPLPLQGHISPMLQLANILHSLRLLNNQKQYELVQAMVEQTKASSGLNFNSLQDLEYSPLQVAVYSKKTTVQSRGSTNNLLTRGADDLQPVLYGSVGECTVRVPRLELEDGFRREEIEPGGSSYGSLQNLVEYLLLL</sequence>
<evidence type="ECO:0000313" key="1">
    <source>
        <dbReference type="EMBL" id="GER53472.1"/>
    </source>
</evidence>
<name>A0A5A7R7S7_STRAF</name>
<reference evidence="2" key="1">
    <citation type="journal article" date="2019" name="Curr. Biol.">
        <title>Genome Sequence of Striga asiatica Provides Insight into the Evolution of Plant Parasitism.</title>
        <authorList>
            <person name="Yoshida S."/>
            <person name="Kim S."/>
            <person name="Wafula E.K."/>
            <person name="Tanskanen J."/>
            <person name="Kim Y.M."/>
            <person name="Honaas L."/>
            <person name="Yang Z."/>
            <person name="Spallek T."/>
            <person name="Conn C.E."/>
            <person name="Ichihashi Y."/>
            <person name="Cheong K."/>
            <person name="Cui S."/>
            <person name="Der J.P."/>
            <person name="Gundlach H."/>
            <person name="Jiao Y."/>
            <person name="Hori C."/>
            <person name="Ishida J.K."/>
            <person name="Kasahara H."/>
            <person name="Kiba T."/>
            <person name="Kim M.S."/>
            <person name="Koo N."/>
            <person name="Laohavisit A."/>
            <person name="Lee Y.H."/>
            <person name="Lumba S."/>
            <person name="McCourt P."/>
            <person name="Mortimer J.C."/>
            <person name="Mutuku J.M."/>
            <person name="Nomura T."/>
            <person name="Sasaki-Sekimoto Y."/>
            <person name="Seto Y."/>
            <person name="Wang Y."/>
            <person name="Wakatake T."/>
            <person name="Sakakibara H."/>
            <person name="Demura T."/>
            <person name="Yamaguchi S."/>
            <person name="Yoneyama K."/>
            <person name="Manabe R.I."/>
            <person name="Nelson D.C."/>
            <person name="Schulman A.H."/>
            <person name="Timko M.P."/>
            <person name="dePamphilis C.W."/>
            <person name="Choi D."/>
            <person name="Shirasu K."/>
        </authorList>
    </citation>
    <scope>NUCLEOTIDE SEQUENCE [LARGE SCALE GENOMIC DNA]</scope>
    <source>
        <strain evidence="2">cv. UVA1</strain>
    </source>
</reference>
<dbReference type="AlphaFoldDB" id="A0A5A7R7S7"/>
<comment type="caution">
    <text evidence="1">The sequence shown here is derived from an EMBL/GenBank/DDBJ whole genome shotgun (WGS) entry which is preliminary data.</text>
</comment>
<protein>
    <submittedName>
        <fullName evidence="1">UDP-Glycosyltransferase superfamily protein</fullName>
    </submittedName>
</protein>
<dbReference type="EMBL" id="BKCP01010626">
    <property type="protein sequence ID" value="GER53472.1"/>
    <property type="molecule type" value="Genomic_DNA"/>
</dbReference>